<dbReference type="InterPro" id="IPR013783">
    <property type="entry name" value="Ig-like_fold"/>
</dbReference>
<dbReference type="InterPro" id="IPR026452">
    <property type="entry name" value="Surf_glycop_sig_pep"/>
</dbReference>
<dbReference type="InterPro" id="IPR036116">
    <property type="entry name" value="FN3_sf"/>
</dbReference>
<accession>A0A5N5UEW8</accession>
<proteinExistence type="predicted"/>
<dbReference type="NCBIfam" id="TIGR04207">
    <property type="entry name" value="halo_sig_pep"/>
    <property type="match status" value="1"/>
</dbReference>
<protein>
    <submittedName>
        <fullName evidence="2">Uncharacterized protein</fullName>
    </submittedName>
</protein>
<evidence type="ECO:0000256" key="1">
    <source>
        <dbReference type="SAM" id="MobiDB-lite"/>
    </source>
</evidence>
<feature type="compositionally biased region" description="Polar residues" evidence="1">
    <location>
        <begin position="1600"/>
        <end position="1620"/>
    </location>
</feature>
<dbReference type="RefSeq" id="WP_152133644.1">
    <property type="nucleotide sequence ID" value="NZ_QKKZ01000001.1"/>
</dbReference>
<keyword evidence="3" id="KW-1185">Reference proteome</keyword>
<gene>
    <name evidence="2" type="ORF">DM867_02335</name>
</gene>
<dbReference type="Gene3D" id="2.60.40.10">
    <property type="entry name" value="Immunoglobulins"/>
    <property type="match status" value="4"/>
</dbReference>
<evidence type="ECO:0000313" key="2">
    <source>
        <dbReference type="EMBL" id="KAB7516002.1"/>
    </source>
</evidence>
<feature type="region of interest" description="Disordered" evidence="1">
    <location>
        <begin position="1597"/>
        <end position="1620"/>
    </location>
</feature>
<dbReference type="SUPFAM" id="SSF49265">
    <property type="entry name" value="Fibronectin type III"/>
    <property type="match status" value="1"/>
</dbReference>
<feature type="region of interest" description="Disordered" evidence="1">
    <location>
        <begin position="1180"/>
        <end position="1201"/>
    </location>
</feature>
<dbReference type="Proteomes" id="UP000326865">
    <property type="component" value="Unassembled WGS sequence"/>
</dbReference>
<evidence type="ECO:0000313" key="3">
    <source>
        <dbReference type="Proteomes" id="UP000326865"/>
    </source>
</evidence>
<sequence>MTETNYRKSFRALFLTALMVISVFGGTIAFAGGAAAAIDSSSISSPDPAVVQGGDDVTVTGSPDTTDFDAYVYVDLNDNGEFDSGERFSTVGIGDTSDFQTTFSAPAESALENPSATQVYVVQQDGGLSTGDVYPGDANNPGALTVDDTAPTFENAAPTGTSNEASPTITVDIVDEVSGVSASDISVTVSDGSSTLLDAAGTGDGAVSFDGTEVEITPGSGSLSALSDGTSYTYSVTATDAAGNEATSDQFSFEYDTSDPSFGTATFGDDTELAGATLTTTTPTLTLPISDDGTGVDAESIDVTLEDDSGVLYTYSIGSEDADDGVTFSGGELTVEAGTGGVPSLAAGDSYTLTVSAADEAGNSPSDASVDFTVDTDGPVIDLSDVPVGTTDNAEPTFDVGVGDAESATLEIRADGSTIETFTTENTDVFSAGTFTVNAGPDGDIRAFENGEEITVAVTEAVGPNGNTNNDESTSFTVDTQGPTATDVSTNFGGSYTTSTTDGEISVTFDEPVDPDTVTVTVGEATLNTDDLSDDDHAADPAATTAVTFDYSVADGVDESRDVAVTAAEDEVTNPLAADDTDVTISIDTEAPMLTVNPINDGDTDGQDGIASGSVDLTEDVTASSDDGETVSYAVLPGGDGSYDATDDEGNLITIENPANVNTNAYPDGVHTLVVTVTDDAGNAVTETSALTIDNTDPSVTFAEDTTLTGEVTLGDLVTVEGLGVESATVNVYNQQDDTAGDADTSVALEDADETTIDINELGSGDYTVEVVADNPGYDGAEQTVTASQTFTGEKLSPGTLSIDTADDVTGAEGDSSTLVVSYVSDTNLDELNVTVGTLDDYVEQSSTEYTIEDFTESEDAGTYTYTLTQETTRDGVHEVAFDDARVGEQTLLADDFAMGEDTATVDIDTRAIEMIDADVSGVDAGRTQVTVTFSEPVEAGTVAQTAFSFNGNADIIGVTDATQYDGEQTVTFDSEIQTGTGAELTFTDTNPTDDVESSVVVDSVELDLSEGANLVSVPVETGEVALDSIDLSDVNVVWAYDNGAWESYDPDASENAFTALEGGQGYIFVAEADTTVDARGYTVPAADTSGDQPTVPTAEGLDEGWNLVGHFQEGTQTLGDYGPLNAVDSTVAGVGPLGQAGTGYSYVTVSEFAPGEAYWVFTDSSDVYTAVDYDNTDSATTPSIDSASAEGAADDNGEVNSGEQITVSATVSNANSVTVNAEWLNEMKTLEQTDGTGPYTATFDVPAGVSDGSKTLTVTARDSVGAEDTEPASVTLNRNLDSLTLDTPDETNDVVETLSASDTIEVSASDAQSVGPLEVTITDVDDNEVDSGTITTSEGYSYSGLSDGRYTATVTAQQQTGSTSADFRIDSTTASVTGISADPNPATSQNPTTDISFTLNDLSADGNDDTVSLVFPDDVTLNPNSVSEPSSLVTSSLEVVDGPNGGTDNELTFALDQDDANTYSPNIVVDTDIDYPSDGSYPVDLDVSDSDGDSIDNDGFLTLDVDSAAPQMIDAEGQTTTTEVELYFSEDITTGEDNDLQAADLTYTDASGDSVSITNNGVTYNQATNSATVTLSGDYAVEDSIALADGVTIKDDAGNTASGLSVTVSTDGTQPDTST</sequence>
<reference evidence="2 3" key="1">
    <citation type="submission" date="2019-10" db="EMBL/GenBank/DDBJ databases">
        <title>Unraveling microbial dark matter from salterns through culturing: the case of the genus Halosegnis.</title>
        <authorList>
            <person name="Duran-Viseras A."/>
            <person name="Andrei A.-S."/>
            <person name="Vera-Gargallo B."/>
            <person name="Ghai R."/>
            <person name="Sanchez-Porro C."/>
            <person name="Ventosa A."/>
        </authorList>
    </citation>
    <scope>NUCLEOTIDE SEQUENCE [LARGE SCALE GENOMIC DNA]</scope>
    <source>
        <strain evidence="2 3">F18-79</strain>
    </source>
</reference>
<name>A0A5N5UEW8_9EURY</name>
<organism evidence="2 3">
    <name type="scientific">Halosegnis rubeus</name>
    <dbReference type="NCBI Taxonomy" id="2212850"/>
    <lineage>
        <taxon>Archaea</taxon>
        <taxon>Methanobacteriati</taxon>
        <taxon>Methanobacteriota</taxon>
        <taxon>Stenosarchaea group</taxon>
        <taxon>Halobacteria</taxon>
        <taxon>Halobacteriales</taxon>
        <taxon>Natronomonadaceae</taxon>
        <taxon>Halosegnis</taxon>
    </lineage>
</organism>
<dbReference type="EMBL" id="QKKZ01000001">
    <property type="protein sequence ID" value="KAB7516002.1"/>
    <property type="molecule type" value="Genomic_DNA"/>
</dbReference>
<comment type="caution">
    <text evidence="2">The sequence shown here is derived from an EMBL/GenBank/DDBJ whole genome shotgun (WGS) entry which is preliminary data.</text>
</comment>